<name>A0A2D3V1J2_9PEZI</name>
<dbReference type="Proteomes" id="UP000225277">
    <property type="component" value="Unassembled WGS sequence"/>
</dbReference>
<organism evidence="1 2">
    <name type="scientific">Ramularia collo-cygni</name>
    <dbReference type="NCBI Taxonomy" id="112498"/>
    <lineage>
        <taxon>Eukaryota</taxon>
        <taxon>Fungi</taxon>
        <taxon>Dikarya</taxon>
        <taxon>Ascomycota</taxon>
        <taxon>Pezizomycotina</taxon>
        <taxon>Dothideomycetes</taxon>
        <taxon>Dothideomycetidae</taxon>
        <taxon>Mycosphaerellales</taxon>
        <taxon>Mycosphaerellaceae</taxon>
        <taxon>Ramularia</taxon>
    </lineage>
</organism>
<dbReference type="RefSeq" id="XP_023625427.1">
    <property type="nucleotide sequence ID" value="XM_023769659.1"/>
</dbReference>
<evidence type="ECO:0000313" key="2">
    <source>
        <dbReference type="Proteomes" id="UP000225277"/>
    </source>
</evidence>
<dbReference type="AlphaFoldDB" id="A0A2D3V1J2"/>
<gene>
    <name evidence="1" type="ORF">RCC_04382</name>
</gene>
<dbReference type="GeneID" id="35599557"/>
<dbReference type="EMBL" id="FJUY01000006">
    <property type="protein sequence ID" value="CZT18537.1"/>
    <property type="molecule type" value="Genomic_DNA"/>
</dbReference>
<accession>A0A2D3V1J2</accession>
<sequence>MTGEGAGGGSDNAWSLILSADQTNHAELTTNRPVTQFNADAVEWSAAAVKLCKGGMVRLQVAPPSSHMQEWAMKPHAIACVDRALDLVSGCIMPIINYPDEFGLVNGGSRSGGRCMPVEVGVDTVRQVASAR</sequence>
<proteinExistence type="predicted"/>
<protein>
    <submittedName>
        <fullName evidence="1">Uncharacterized protein</fullName>
    </submittedName>
</protein>
<keyword evidence="2" id="KW-1185">Reference proteome</keyword>
<reference evidence="1 2" key="1">
    <citation type="submission" date="2016-03" db="EMBL/GenBank/DDBJ databases">
        <authorList>
            <person name="Ploux O."/>
        </authorList>
    </citation>
    <scope>NUCLEOTIDE SEQUENCE [LARGE SCALE GENOMIC DNA]</scope>
    <source>
        <strain evidence="1 2">URUG2</strain>
    </source>
</reference>
<evidence type="ECO:0000313" key="1">
    <source>
        <dbReference type="EMBL" id="CZT18537.1"/>
    </source>
</evidence>